<dbReference type="AlphaFoldDB" id="A0A822YH57"/>
<name>A0A822YH57_NELNU</name>
<evidence type="ECO:0000256" key="1">
    <source>
        <dbReference type="SAM" id="MobiDB-lite"/>
    </source>
</evidence>
<comment type="caution">
    <text evidence="2">The sequence shown here is derived from an EMBL/GenBank/DDBJ whole genome shotgun (WGS) entry which is preliminary data.</text>
</comment>
<reference evidence="2 3" key="1">
    <citation type="journal article" date="2020" name="Mol. Biol. Evol.">
        <title>Distinct Expression and Methylation Patterns for Genes with Different Fates following a Single Whole-Genome Duplication in Flowering Plants.</title>
        <authorList>
            <person name="Shi T."/>
            <person name="Rahmani R.S."/>
            <person name="Gugger P.F."/>
            <person name="Wang M."/>
            <person name="Li H."/>
            <person name="Zhang Y."/>
            <person name="Li Z."/>
            <person name="Wang Q."/>
            <person name="Van de Peer Y."/>
            <person name="Marchal K."/>
            <person name="Chen J."/>
        </authorList>
    </citation>
    <scope>NUCLEOTIDE SEQUENCE [LARGE SCALE GENOMIC DNA]</scope>
    <source>
        <tissue evidence="2">Leaf</tissue>
    </source>
</reference>
<dbReference type="EMBL" id="DUZY01000003">
    <property type="protein sequence ID" value="DAD30791.1"/>
    <property type="molecule type" value="Genomic_DNA"/>
</dbReference>
<evidence type="ECO:0000313" key="2">
    <source>
        <dbReference type="EMBL" id="DAD30791.1"/>
    </source>
</evidence>
<keyword evidence="3" id="KW-1185">Reference proteome</keyword>
<organism evidence="2 3">
    <name type="scientific">Nelumbo nucifera</name>
    <name type="common">Sacred lotus</name>
    <dbReference type="NCBI Taxonomy" id="4432"/>
    <lineage>
        <taxon>Eukaryota</taxon>
        <taxon>Viridiplantae</taxon>
        <taxon>Streptophyta</taxon>
        <taxon>Embryophyta</taxon>
        <taxon>Tracheophyta</taxon>
        <taxon>Spermatophyta</taxon>
        <taxon>Magnoliopsida</taxon>
        <taxon>Proteales</taxon>
        <taxon>Nelumbonaceae</taxon>
        <taxon>Nelumbo</taxon>
    </lineage>
</organism>
<proteinExistence type="predicted"/>
<dbReference type="Proteomes" id="UP000607653">
    <property type="component" value="Unassembled WGS sequence"/>
</dbReference>
<feature type="region of interest" description="Disordered" evidence="1">
    <location>
        <begin position="1"/>
        <end position="24"/>
    </location>
</feature>
<dbReference type="PANTHER" id="PTHR38224:SF1">
    <property type="entry name" value="PHLOEM SPECIFIC PROTEIN"/>
    <property type="match status" value="1"/>
</dbReference>
<protein>
    <submittedName>
        <fullName evidence="2">Uncharacterized protein</fullName>
    </submittedName>
</protein>
<dbReference type="PANTHER" id="PTHR38224">
    <property type="entry name" value="PHLOEM SPECIFIC PROTEIN"/>
    <property type="match status" value="1"/>
</dbReference>
<gene>
    <name evidence="2" type="ORF">HUJ06_009642</name>
</gene>
<evidence type="ECO:0000313" key="3">
    <source>
        <dbReference type="Proteomes" id="UP000607653"/>
    </source>
</evidence>
<feature type="compositionally biased region" description="Polar residues" evidence="1">
    <location>
        <begin position="11"/>
        <end position="24"/>
    </location>
</feature>
<sequence length="85" mass="9780">MMRRSGFGNEQVEQQYGARSNTTEDYNAHVSKMLRMPSVIDAPPYPNVQGIFNKKPSPAAKEEVGQGYVQQRRFELCKWMTLKAR</sequence>
<accession>A0A822YH57</accession>